<evidence type="ECO:0000256" key="1">
    <source>
        <dbReference type="ARBA" id="ARBA00004651"/>
    </source>
</evidence>
<dbReference type="GO" id="GO:0005886">
    <property type="term" value="C:plasma membrane"/>
    <property type="evidence" value="ECO:0007669"/>
    <property type="project" value="UniProtKB-SubCell"/>
</dbReference>
<evidence type="ECO:0000259" key="6">
    <source>
        <dbReference type="Pfam" id="PF10412"/>
    </source>
</evidence>
<proteinExistence type="predicted"/>
<organism evidence="7">
    <name type="scientific">mine drainage metagenome</name>
    <dbReference type="NCBI Taxonomy" id="410659"/>
    <lineage>
        <taxon>unclassified sequences</taxon>
        <taxon>metagenomes</taxon>
        <taxon>ecological metagenomes</taxon>
    </lineage>
</organism>
<protein>
    <recommendedName>
        <fullName evidence="6">Type IV secretion system coupling protein TraD DNA-binding domain-containing protein</fullName>
    </recommendedName>
</protein>
<dbReference type="Gene3D" id="3.40.50.300">
    <property type="entry name" value="P-loop containing nucleotide triphosphate hydrolases"/>
    <property type="match status" value="1"/>
</dbReference>
<reference evidence="7" key="1">
    <citation type="submission" date="2013-08" db="EMBL/GenBank/DDBJ databases">
        <authorList>
            <person name="Mendez C."/>
            <person name="Richter M."/>
            <person name="Ferrer M."/>
            <person name="Sanchez J."/>
        </authorList>
    </citation>
    <scope>NUCLEOTIDE SEQUENCE</scope>
</reference>
<dbReference type="InterPro" id="IPR019476">
    <property type="entry name" value="T4SS_TraD_DNA-bd"/>
</dbReference>
<gene>
    <name evidence="7" type="ORF">B1B_16047</name>
</gene>
<keyword evidence="2" id="KW-1003">Cell membrane</keyword>
<keyword evidence="5" id="KW-0472">Membrane</keyword>
<feature type="non-terminal residue" evidence="7">
    <location>
        <position position="60"/>
    </location>
</feature>
<dbReference type="InterPro" id="IPR051539">
    <property type="entry name" value="T4SS-coupling_protein"/>
</dbReference>
<accession>T1A9S8</accession>
<dbReference type="EMBL" id="AUZY01010674">
    <property type="protein sequence ID" value="EQD37654.1"/>
    <property type="molecule type" value="Genomic_DNA"/>
</dbReference>
<keyword evidence="4" id="KW-1133">Transmembrane helix</keyword>
<keyword evidence="3" id="KW-0812">Transmembrane</keyword>
<reference evidence="7" key="2">
    <citation type="journal article" date="2014" name="ISME J.">
        <title>Microbial stratification in low pH oxic and suboxic macroscopic growths along an acid mine drainage.</title>
        <authorList>
            <person name="Mendez-Garcia C."/>
            <person name="Mesa V."/>
            <person name="Sprenger R.R."/>
            <person name="Richter M."/>
            <person name="Diez M.S."/>
            <person name="Solano J."/>
            <person name="Bargiela R."/>
            <person name="Golyshina O.V."/>
            <person name="Manteca A."/>
            <person name="Ramos J.L."/>
            <person name="Gallego J.R."/>
            <person name="Llorente I."/>
            <person name="Martins Dos Santos V.A."/>
            <person name="Jensen O.N."/>
            <person name="Pelaez A.I."/>
            <person name="Sanchez J."/>
            <person name="Ferrer M."/>
        </authorList>
    </citation>
    <scope>NUCLEOTIDE SEQUENCE</scope>
</reference>
<evidence type="ECO:0000313" key="7">
    <source>
        <dbReference type="EMBL" id="EQD37654.1"/>
    </source>
</evidence>
<dbReference type="Pfam" id="PF10412">
    <property type="entry name" value="TrwB_AAD_bind"/>
    <property type="match status" value="1"/>
</dbReference>
<dbReference type="PANTHER" id="PTHR37937">
    <property type="entry name" value="CONJUGATIVE TRANSFER: DNA TRANSPORT"/>
    <property type="match status" value="1"/>
</dbReference>
<feature type="domain" description="Type IV secretion system coupling protein TraD DNA-binding" evidence="6">
    <location>
        <begin position="2"/>
        <end position="59"/>
    </location>
</feature>
<sequence>MILDETAAIGRLANLEDFLTRARKSGGCAILGVQAIDQLVRLYGQHSAHTLVSCCGSQLT</sequence>
<comment type="caution">
    <text evidence="7">The sequence shown here is derived from an EMBL/GenBank/DDBJ whole genome shotgun (WGS) entry which is preliminary data.</text>
</comment>
<dbReference type="SUPFAM" id="SSF52540">
    <property type="entry name" value="P-loop containing nucleoside triphosphate hydrolases"/>
    <property type="match status" value="1"/>
</dbReference>
<evidence type="ECO:0000256" key="2">
    <source>
        <dbReference type="ARBA" id="ARBA00022475"/>
    </source>
</evidence>
<evidence type="ECO:0000256" key="4">
    <source>
        <dbReference type="ARBA" id="ARBA00022989"/>
    </source>
</evidence>
<dbReference type="InterPro" id="IPR027417">
    <property type="entry name" value="P-loop_NTPase"/>
</dbReference>
<evidence type="ECO:0000256" key="3">
    <source>
        <dbReference type="ARBA" id="ARBA00022692"/>
    </source>
</evidence>
<dbReference type="CDD" id="cd01127">
    <property type="entry name" value="TrwB_TraG_TraD_VirD4"/>
    <property type="match status" value="1"/>
</dbReference>
<name>T1A9S8_9ZZZZ</name>
<comment type="subcellular location">
    <subcellularLocation>
        <location evidence="1">Cell membrane</location>
        <topology evidence="1">Multi-pass membrane protein</topology>
    </subcellularLocation>
</comment>
<dbReference type="AlphaFoldDB" id="T1A9S8"/>
<dbReference type="PANTHER" id="PTHR37937:SF1">
    <property type="entry name" value="CONJUGATIVE TRANSFER: DNA TRANSPORT"/>
    <property type="match status" value="1"/>
</dbReference>
<evidence type="ECO:0000256" key="5">
    <source>
        <dbReference type="ARBA" id="ARBA00023136"/>
    </source>
</evidence>